<feature type="transmembrane region" description="Helical" evidence="9">
    <location>
        <begin position="86"/>
        <end position="104"/>
    </location>
</feature>
<dbReference type="PANTHER" id="PTHR30614">
    <property type="entry name" value="MEMBRANE COMPONENT OF AMINO ACID ABC TRANSPORTER"/>
    <property type="match status" value="1"/>
</dbReference>
<evidence type="ECO:0000256" key="8">
    <source>
        <dbReference type="ARBA" id="ARBA00023136"/>
    </source>
</evidence>
<gene>
    <name evidence="11" type="primary">gluC</name>
    <name evidence="11" type="ORF">ARTSIC4J27_1394</name>
</gene>
<evidence type="ECO:0000256" key="3">
    <source>
        <dbReference type="ARBA" id="ARBA00022448"/>
    </source>
</evidence>
<evidence type="ECO:0000259" key="10">
    <source>
        <dbReference type="PROSITE" id="PS50928"/>
    </source>
</evidence>
<evidence type="ECO:0000313" key="11">
    <source>
        <dbReference type="EMBL" id="CCQ45452.1"/>
    </source>
</evidence>
<dbReference type="GO" id="GO:0043190">
    <property type="term" value="C:ATP-binding cassette (ABC) transporter complex"/>
    <property type="evidence" value="ECO:0007669"/>
    <property type="project" value="InterPro"/>
</dbReference>
<dbReference type="NCBIfam" id="TIGR01726">
    <property type="entry name" value="HEQRo_perm_3TM"/>
    <property type="match status" value="1"/>
</dbReference>
<feature type="transmembrane region" description="Helical" evidence="9">
    <location>
        <begin position="146"/>
        <end position="166"/>
    </location>
</feature>
<dbReference type="CDD" id="cd06261">
    <property type="entry name" value="TM_PBP2"/>
    <property type="match status" value="1"/>
</dbReference>
<dbReference type="Pfam" id="PF00528">
    <property type="entry name" value="BPD_transp_1"/>
    <property type="match status" value="1"/>
</dbReference>
<keyword evidence="6" id="KW-0029">Amino-acid transport</keyword>
<accession>A0A024H0T5</accession>
<evidence type="ECO:0000256" key="5">
    <source>
        <dbReference type="ARBA" id="ARBA00022692"/>
    </source>
</evidence>
<keyword evidence="7 9" id="KW-1133">Transmembrane helix</keyword>
<dbReference type="InterPro" id="IPR035906">
    <property type="entry name" value="MetI-like_sf"/>
</dbReference>
<organism evidence="11 12">
    <name type="scientific">Pseudarthrobacter siccitolerans</name>
    <dbReference type="NCBI Taxonomy" id="861266"/>
    <lineage>
        <taxon>Bacteria</taxon>
        <taxon>Bacillati</taxon>
        <taxon>Actinomycetota</taxon>
        <taxon>Actinomycetes</taxon>
        <taxon>Micrococcales</taxon>
        <taxon>Micrococcaceae</taxon>
        <taxon>Pseudarthrobacter</taxon>
    </lineage>
</organism>
<comment type="subcellular location">
    <subcellularLocation>
        <location evidence="1 9">Cell membrane</location>
        <topology evidence="1 9">Multi-pass membrane protein</topology>
    </subcellularLocation>
</comment>
<dbReference type="STRING" id="861266.ARTSIC4J27_1394"/>
<evidence type="ECO:0000256" key="6">
    <source>
        <dbReference type="ARBA" id="ARBA00022970"/>
    </source>
</evidence>
<feature type="transmembrane region" description="Helical" evidence="9">
    <location>
        <begin position="186"/>
        <end position="208"/>
    </location>
</feature>
<dbReference type="OrthoDB" id="3181282at2"/>
<reference evidence="12" key="1">
    <citation type="journal article" date="2014" name="Genome Announc.">
        <title>Genome Sequence of Arthrobacter siccitolerans 4J27, a Xeroprotectant-Producing Desiccation-Tolerant Microorganism.</title>
        <authorList>
            <person name="Manzanera M."/>
            <person name="Santa-Cruz-Calvo L."/>
            <person name="Vilchez J.I."/>
            <person name="Garcia-Fontana C."/>
            <person name="Silva-Castro G.A."/>
            <person name="Calvo C."/>
            <person name="Gonzalez-Lopez J."/>
        </authorList>
    </citation>
    <scope>NUCLEOTIDE SEQUENCE [LARGE SCALE GENOMIC DNA]</scope>
    <source>
        <strain evidence="12">4J27</strain>
    </source>
</reference>
<keyword evidence="5 9" id="KW-0812">Transmembrane</keyword>
<dbReference type="PANTHER" id="PTHR30614:SF37">
    <property type="entry name" value="AMINO-ACID ABC TRANSPORTER PERMEASE PROTEIN YHDX-RELATED"/>
    <property type="match status" value="1"/>
</dbReference>
<evidence type="ECO:0000256" key="4">
    <source>
        <dbReference type="ARBA" id="ARBA00022475"/>
    </source>
</evidence>
<feature type="transmembrane region" description="Helical" evidence="9">
    <location>
        <begin position="20"/>
        <end position="41"/>
    </location>
</feature>
<dbReference type="GO" id="GO:0006865">
    <property type="term" value="P:amino acid transport"/>
    <property type="evidence" value="ECO:0007669"/>
    <property type="project" value="UniProtKB-KW"/>
</dbReference>
<keyword evidence="3 9" id="KW-0813">Transport</keyword>
<keyword evidence="12" id="KW-1185">Reference proteome</keyword>
<dbReference type="RefSeq" id="WP_050054447.1">
    <property type="nucleotide sequence ID" value="NZ_CAQI01000036.1"/>
</dbReference>
<keyword evidence="4" id="KW-1003">Cell membrane</keyword>
<dbReference type="EMBL" id="CAQI01000036">
    <property type="protein sequence ID" value="CCQ45452.1"/>
    <property type="molecule type" value="Genomic_DNA"/>
</dbReference>
<feature type="domain" description="ABC transmembrane type-1" evidence="10">
    <location>
        <begin position="15"/>
        <end position="205"/>
    </location>
</feature>
<proteinExistence type="inferred from homology"/>
<sequence length="216" mass="22985">MDVILENLPLYWNGFLRTLFLSAVSGVIALVLGTLLAAARVSPVAALRGFSTVYVEVLRNTPLTIAFFFAAIVLPRLGVKFEQFEIAAIIALSTYTAAFIAEAVRSGVNSVPVGQAEAARSIGMNFGQVLNLIILPQALRTVIPPLINILIALVKNSSVAGAFFVLELFGYGRQLANANGDAVIPVLLGVAFFYLLLTVPLGILASTVERKVAIAR</sequence>
<keyword evidence="8 9" id="KW-0472">Membrane</keyword>
<evidence type="ECO:0000256" key="7">
    <source>
        <dbReference type="ARBA" id="ARBA00022989"/>
    </source>
</evidence>
<evidence type="ECO:0000256" key="9">
    <source>
        <dbReference type="RuleBase" id="RU363032"/>
    </source>
</evidence>
<evidence type="ECO:0000256" key="1">
    <source>
        <dbReference type="ARBA" id="ARBA00004651"/>
    </source>
</evidence>
<dbReference type="InterPro" id="IPR000515">
    <property type="entry name" value="MetI-like"/>
</dbReference>
<comment type="caution">
    <text evidence="11">The sequence shown here is derived from an EMBL/GenBank/DDBJ whole genome shotgun (WGS) entry which is preliminary data.</text>
</comment>
<dbReference type="GO" id="GO:0022857">
    <property type="term" value="F:transmembrane transporter activity"/>
    <property type="evidence" value="ECO:0007669"/>
    <property type="project" value="InterPro"/>
</dbReference>
<dbReference type="AlphaFoldDB" id="A0A024H0T5"/>
<protein>
    <submittedName>
        <fullName evidence="11">Amino ABC transporter, permease, 3-TM region,His/Glu/Gln/Arg/opine family domain protein</fullName>
    </submittedName>
</protein>
<dbReference type="PROSITE" id="PS50928">
    <property type="entry name" value="ABC_TM1"/>
    <property type="match status" value="1"/>
</dbReference>
<feature type="transmembrane region" description="Helical" evidence="9">
    <location>
        <begin position="53"/>
        <end position="74"/>
    </location>
</feature>
<name>A0A024H0T5_9MICC</name>
<dbReference type="SUPFAM" id="SSF161098">
    <property type="entry name" value="MetI-like"/>
    <property type="match status" value="1"/>
</dbReference>
<comment type="similarity">
    <text evidence="2">Belongs to the binding-protein-dependent transport system permease family. HisMQ subfamily.</text>
</comment>
<dbReference type="Gene3D" id="1.10.3720.10">
    <property type="entry name" value="MetI-like"/>
    <property type="match status" value="1"/>
</dbReference>
<evidence type="ECO:0000256" key="2">
    <source>
        <dbReference type="ARBA" id="ARBA00010072"/>
    </source>
</evidence>
<dbReference type="InterPro" id="IPR043429">
    <property type="entry name" value="ArtM/GltK/GlnP/TcyL/YhdX-like"/>
</dbReference>
<dbReference type="Proteomes" id="UP000035722">
    <property type="component" value="Unassembled WGS sequence"/>
</dbReference>
<dbReference type="InterPro" id="IPR010065">
    <property type="entry name" value="AA_ABC_transptr_permease_3TM"/>
</dbReference>
<evidence type="ECO:0000313" key="12">
    <source>
        <dbReference type="Proteomes" id="UP000035722"/>
    </source>
</evidence>